<dbReference type="GO" id="GO:0008270">
    <property type="term" value="F:zinc ion binding"/>
    <property type="evidence" value="ECO:0007669"/>
    <property type="project" value="InterPro"/>
</dbReference>
<comment type="caution">
    <text evidence="5">The sequence shown here is derived from an EMBL/GenBank/DDBJ whole genome shotgun (WGS) entry which is preliminary data.</text>
</comment>
<dbReference type="SUPFAM" id="SSF81995">
    <property type="entry name" value="beta-sandwich domain of Sec23/24"/>
    <property type="match status" value="1"/>
</dbReference>
<gene>
    <name evidence="5" type="ORF">TUBRATIS_002180</name>
</gene>
<dbReference type="Pfam" id="PF04810">
    <property type="entry name" value="zf-Sec23_Sec24"/>
    <property type="match status" value="1"/>
</dbReference>
<dbReference type="InterPro" id="IPR029006">
    <property type="entry name" value="ADF-H/Gelsolin-like_dom_sf"/>
</dbReference>
<proteinExistence type="predicted"/>
<feature type="domain" description="Sec23/Sec24 beta-sandwich" evidence="4">
    <location>
        <begin position="387"/>
        <end position="469"/>
    </location>
</feature>
<dbReference type="Gene3D" id="1.20.120.730">
    <property type="entry name" value="Sec23/Sec24 helical domain"/>
    <property type="match status" value="1"/>
</dbReference>
<feature type="domain" description="Sec23/Sec24 helical" evidence="3">
    <location>
        <begin position="482"/>
        <end position="554"/>
    </location>
</feature>
<dbReference type="Gene3D" id="2.30.30.380">
    <property type="entry name" value="Zn-finger domain of Sec23/24"/>
    <property type="match status" value="1"/>
</dbReference>
<dbReference type="GO" id="GO:0070971">
    <property type="term" value="C:endoplasmic reticulum exit site"/>
    <property type="evidence" value="ECO:0007669"/>
    <property type="project" value="TreeGrafter"/>
</dbReference>
<dbReference type="InterPro" id="IPR050550">
    <property type="entry name" value="SEC23_SEC24_subfamily"/>
</dbReference>
<accession>A0A437AQ75</accession>
<dbReference type="Pfam" id="PF04815">
    <property type="entry name" value="Sec23_helical"/>
    <property type="match status" value="1"/>
</dbReference>
<protein>
    <submittedName>
        <fullName evidence="5">Sec23 domain-containing protein</fullName>
    </submittedName>
</protein>
<organism evidence="5 6">
    <name type="scientific">Tubulinosema ratisbonensis</name>
    <dbReference type="NCBI Taxonomy" id="291195"/>
    <lineage>
        <taxon>Eukaryota</taxon>
        <taxon>Fungi</taxon>
        <taxon>Fungi incertae sedis</taxon>
        <taxon>Microsporidia</taxon>
        <taxon>Tubulinosematoidea</taxon>
        <taxon>Tubulinosematidae</taxon>
        <taxon>Tubulinosema</taxon>
    </lineage>
</organism>
<name>A0A437AQ75_9MICR</name>
<evidence type="ECO:0000259" key="3">
    <source>
        <dbReference type="Pfam" id="PF04815"/>
    </source>
</evidence>
<dbReference type="InterPro" id="IPR036180">
    <property type="entry name" value="Gelsolin-like_dom_sf"/>
</dbReference>
<dbReference type="SUPFAM" id="SSF81811">
    <property type="entry name" value="Helical domain of Sec23/24"/>
    <property type="match status" value="1"/>
</dbReference>
<dbReference type="GO" id="GO:0000149">
    <property type="term" value="F:SNARE binding"/>
    <property type="evidence" value="ECO:0007669"/>
    <property type="project" value="TreeGrafter"/>
</dbReference>
<dbReference type="Gene3D" id="2.60.40.1670">
    <property type="entry name" value="beta-sandwich domain of Sec23/24"/>
    <property type="match status" value="2"/>
</dbReference>
<evidence type="ECO:0000313" key="6">
    <source>
        <dbReference type="Proteomes" id="UP000282876"/>
    </source>
</evidence>
<dbReference type="EMBL" id="RCSS01000062">
    <property type="protein sequence ID" value="RVD93242.1"/>
    <property type="molecule type" value="Genomic_DNA"/>
</dbReference>
<dbReference type="OrthoDB" id="49016at2759"/>
<dbReference type="InterPro" id="IPR006895">
    <property type="entry name" value="Znf_Sec23_Sec24"/>
</dbReference>
<dbReference type="InterPro" id="IPR036465">
    <property type="entry name" value="vWFA_dom_sf"/>
</dbReference>
<dbReference type="InterPro" id="IPR036174">
    <property type="entry name" value="Znf_Sec23_Sec24_sf"/>
</dbReference>
<dbReference type="GO" id="GO:0030127">
    <property type="term" value="C:COPII vesicle coat"/>
    <property type="evidence" value="ECO:0007669"/>
    <property type="project" value="InterPro"/>
</dbReference>
<dbReference type="GO" id="GO:0090110">
    <property type="term" value="P:COPII-coated vesicle cargo loading"/>
    <property type="evidence" value="ECO:0007669"/>
    <property type="project" value="TreeGrafter"/>
</dbReference>
<dbReference type="STRING" id="291195.A0A437AQ75"/>
<evidence type="ECO:0000259" key="2">
    <source>
        <dbReference type="Pfam" id="PF04810"/>
    </source>
</evidence>
<feature type="domain" description="Zinc finger Sec23/Sec24-type" evidence="2">
    <location>
        <begin position="121"/>
        <end position="159"/>
    </location>
</feature>
<evidence type="ECO:0000313" key="5">
    <source>
        <dbReference type="EMBL" id="RVD93242.1"/>
    </source>
</evidence>
<dbReference type="VEuPathDB" id="MicrosporidiaDB:TUBRATIS_002180"/>
<reference evidence="5 6" key="1">
    <citation type="submission" date="2018-10" db="EMBL/GenBank/DDBJ databases">
        <title>Draft genome sequence of the microsporidian Tubulinosema ratisbonensis.</title>
        <authorList>
            <person name="Polonais V."/>
            <person name="Peyretaillade E."/>
            <person name="Niehus S."/>
            <person name="Wawrzyniak I."/>
            <person name="Franchet A."/>
            <person name="Gaspin C."/>
            <person name="Reichstadt M."/>
            <person name="Belser C."/>
            <person name="Labadie K."/>
            <person name="Delbac F."/>
            <person name="Ferrandon D."/>
        </authorList>
    </citation>
    <scope>NUCLEOTIDE SEQUENCE [LARGE SCALE GENOMIC DNA]</scope>
    <source>
        <strain evidence="5 6">Franzen</strain>
    </source>
</reference>
<dbReference type="GO" id="GO:0006886">
    <property type="term" value="P:intracellular protein transport"/>
    <property type="evidence" value="ECO:0007669"/>
    <property type="project" value="InterPro"/>
</dbReference>
<dbReference type="SUPFAM" id="SSF82919">
    <property type="entry name" value="Zn-finger domain of Sec23/24"/>
    <property type="match status" value="1"/>
</dbReference>
<dbReference type="SUPFAM" id="SSF82754">
    <property type="entry name" value="C-terminal, gelsolin-like domain of Sec23/24"/>
    <property type="match status" value="1"/>
</dbReference>
<dbReference type="InterPro" id="IPR012990">
    <property type="entry name" value="Beta-sandwich_Sec23_24"/>
</dbReference>
<dbReference type="SUPFAM" id="SSF53300">
    <property type="entry name" value="vWA-like"/>
    <property type="match status" value="1"/>
</dbReference>
<dbReference type="Pfam" id="PF08033">
    <property type="entry name" value="Sec23_BS"/>
    <property type="match status" value="1"/>
</dbReference>
<dbReference type="Gene3D" id="3.40.50.410">
    <property type="entry name" value="von Willebrand factor, type A domain"/>
    <property type="match status" value="2"/>
</dbReference>
<evidence type="ECO:0000256" key="1">
    <source>
        <dbReference type="SAM" id="MobiDB-lite"/>
    </source>
</evidence>
<sequence length="706" mass="82049">MTEFTKNMPKEQKSKETPFSLKPPHFSSEEKTNKIMVPVFNTEIKKNISFSYYDTSVGMPPFCTTNFHVTETLNTDPHMVRSTMYYIPKENYYLDSLGAPLSLIITPFNNKSFFNEILDEPVQCTQCLGYFNSYSNLFEPLKGFKCNLCGNFNKASKDYNFVTAEYKLKERKGYLKKKNIVNEEYFNQEEYLPPVFVFCIEVSKITVNTNYYSQILDSIEKVLEERNFENVSFLIFTSEISILKIKNGIIYEERISDLNDLPFCSPDILFDLEDKSKLFDYLRNNVKPKNSIASVKPLIKYLSQLGNFFVGSKVALFTSNSKENEETGMIKDVLISNRVNINLFTIGQNDYLERIVHFSNGKISKFVNSTDDLYIQLYNLWSEKSVYGVSLQIKTSDQIGKKEIFGSGDTEGTSISLFSHMDTKSTVCASFFIDEDINQDKVYFQIILNYYKEDSKKYVLVCNLGLPVTSDTSLIFNNLCFDSIFCIFVKSVLGDFENFKSKIKNVDETLIKIYSYYRQKCAKDPLPTHLHIPESLKLLPLLVQSMKKSALFNTDQKFGSFQNLISASVLKTLRYFYPRLISFSDYFTTKNLDSTELLSLSFSVIQQSEVYILDNSEKIYVYFGKEVLDELKSEIMEGNLEENKVFVQLVEEIQSEYFYASPVIFIEENSFYENEFFSYFIEDDLHGQLSYENFIRDLHFNVRKKD</sequence>
<dbReference type="AlphaFoldDB" id="A0A437AQ75"/>
<dbReference type="PANTHER" id="PTHR13803">
    <property type="entry name" value="SEC24-RELATED PROTEIN"/>
    <property type="match status" value="1"/>
</dbReference>
<dbReference type="InterPro" id="IPR006900">
    <property type="entry name" value="Sec23/24_helical_dom"/>
</dbReference>
<keyword evidence="6" id="KW-1185">Reference proteome</keyword>
<feature type="region of interest" description="Disordered" evidence="1">
    <location>
        <begin position="1"/>
        <end position="27"/>
    </location>
</feature>
<evidence type="ECO:0000259" key="4">
    <source>
        <dbReference type="Pfam" id="PF08033"/>
    </source>
</evidence>
<dbReference type="Proteomes" id="UP000282876">
    <property type="component" value="Unassembled WGS sequence"/>
</dbReference>
<dbReference type="PANTHER" id="PTHR13803:SF17">
    <property type="entry name" value="PROTEIN TRANSPORT PROTEIN SEC24"/>
    <property type="match status" value="1"/>
</dbReference>
<dbReference type="Gene3D" id="3.40.20.10">
    <property type="entry name" value="Severin"/>
    <property type="match status" value="1"/>
</dbReference>
<dbReference type="InterPro" id="IPR036175">
    <property type="entry name" value="Sec23/24_helical_dom_sf"/>
</dbReference>